<dbReference type="PANTHER" id="PTHR11748:SF119">
    <property type="entry name" value="D-2-HYDROXYGLUTARATE DEHYDROGENASE"/>
    <property type="match status" value="1"/>
</dbReference>
<dbReference type="Gene3D" id="3.30.465.10">
    <property type="match status" value="1"/>
</dbReference>
<keyword evidence="5" id="KW-1185">Reference proteome</keyword>
<protein>
    <submittedName>
        <fullName evidence="4">FAD-binding oxidoreductase</fullName>
    </submittedName>
</protein>
<accession>A0A9X8D1U2</accession>
<dbReference type="Proteomes" id="UP000265619">
    <property type="component" value="Unassembled WGS sequence"/>
</dbReference>
<evidence type="ECO:0000256" key="1">
    <source>
        <dbReference type="ARBA" id="ARBA00022827"/>
    </source>
</evidence>
<dbReference type="PANTHER" id="PTHR11748">
    <property type="entry name" value="D-LACTATE DEHYDROGENASE"/>
    <property type="match status" value="1"/>
</dbReference>
<dbReference type="GO" id="GO:1903457">
    <property type="term" value="P:lactate catabolic process"/>
    <property type="evidence" value="ECO:0007669"/>
    <property type="project" value="TreeGrafter"/>
</dbReference>
<evidence type="ECO:0000256" key="2">
    <source>
        <dbReference type="SAM" id="MobiDB-lite"/>
    </source>
</evidence>
<keyword evidence="1" id="KW-0285">Flavoprotein</keyword>
<dbReference type="Pfam" id="PF01565">
    <property type="entry name" value="FAD_binding_4"/>
    <property type="match status" value="1"/>
</dbReference>
<keyword evidence="1" id="KW-0274">FAD</keyword>
<dbReference type="SUPFAM" id="SSF56176">
    <property type="entry name" value="FAD-binding/transporter-associated domain-like"/>
    <property type="match status" value="1"/>
</dbReference>
<reference evidence="4 5" key="1">
    <citation type="submission" date="2018-09" db="EMBL/GenBank/DDBJ databases">
        <title>Acidovorax cavernicola nov. sp. isolated from Gruta de las Maravillas (Aracena, Spain).</title>
        <authorList>
            <person name="Jurado V."/>
            <person name="Gutierrez-Patricio S."/>
            <person name="Gonzalez-Pimentel J.L."/>
            <person name="Miller A.Z."/>
            <person name="Laiz L."/>
            <person name="Saiz-Jimenez C."/>
        </authorList>
    </citation>
    <scope>NUCLEOTIDE SEQUENCE [LARGE SCALE GENOMIC DNA]</scope>
    <source>
        <strain evidence="4 5">1011MAR4D40.2</strain>
    </source>
</reference>
<dbReference type="RefSeq" id="WP_119556334.1">
    <property type="nucleotide sequence ID" value="NZ_QXMN01000031.1"/>
</dbReference>
<dbReference type="GO" id="GO:0071949">
    <property type="term" value="F:FAD binding"/>
    <property type="evidence" value="ECO:0007669"/>
    <property type="project" value="InterPro"/>
</dbReference>
<dbReference type="EMBL" id="QXMN01000031">
    <property type="protein sequence ID" value="RIX76527.1"/>
    <property type="molecule type" value="Genomic_DNA"/>
</dbReference>
<dbReference type="InterPro" id="IPR036318">
    <property type="entry name" value="FAD-bd_PCMH-like_sf"/>
</dbReference>
<gene>
    <name evidence="4" type="ORF">D3H34_21780</name>
</gene>
<name>A0A9X8D1U2_9BURK</name>
<proteinExistence type="predicted"/>
<dbReference type="PROSITE" id="PS51387">
    <property type="entry name" value="FAD_PCMH"/>
    <property type="match status" value="1"/>
</dbReference>
<dbReference type="InterPro" id="IPR006094">
    <property type="entry name" value="Oxid_FAD_bind_N"/>
</dbReference>
<dbReference type="InterPro" id="IPR016169">
    <property type="entry name" value="FAD-bd_PCMH_sub2"/>
</dbReference>
<feature type="domain" description="FAD-binding PCMH-type" evidence="3">
    <location>
        <begin position="50"/>
        <end position="222"/>
    </location>
</feature>
<sequence>MNARTPVPLVDWDAVCADLHGLNIVSAPSQRKQLSKDFYWYSPILTAQLADCVADLVVKVTNEDDVRQACATAAKWKLPITVRAGGTGNYGQCVPLEGGLVLDVTQMCRVLDLADGRIRAEAGARMHDIDLAARETGQALRMWPSTWHVASIGGFIAGGFGGIGSFRHGILRDPGNLLRARVMTVEREPRLIELVGDEIQQVHHAYGTNGVILDVEVALSPAVDWVHCTVLFPTYRGALDFGIAAQAPTLDIFLLSTVEARFSVYYTAMRDRFPADRHAVFTMVSPASMAEFRALADAHGGTISVAGTEAELLAEGLPPAYECAFNHTTLQALKADRSWTYLQVAYAQPFDPAVVERHLAIFGDDVLQHQDFARANGECGTFGILLVRWKGEAHQYEVMREIESQGGAQIFNPHVFTIEDGGMKTIDTQQIEFKKRSDPMGLMNPGKTRGWTPDMAVER</sequence>
<evidence type="ECO:0000259" key="3">
    <source>
        <dbReference type="PROSITE" id="PS51387"/>
    </source>
</evidence>
<dbReference type="OrthoDB" id="9811557at2"/>
<evidence type="ECO:0000313" key="5">
    <source>
        <dbReference type="Proteomes" id="UP000265619"/>
    </source>
</evidence>
<organism evidence="4 5">
    <name type="scientific">Acidovorax cavernicola</name>
    <dbReference type="NCBI Taxonomy" id="1675792"/>
    <lineage>
        <taxon>Bacteria</taxon>
        <taxon>Pseudomonadati</taxon>
        <taxon>Pseudomonadota</taxon>
        <taxon>Betaproteobacteria</taxon>
        <taxon>Burkholderiales</taxon>
        <taxon>Comamonadaceae</taxon>
        <taxon>Acidovorax</taxon>
    </lineage>
</organism>
<evidence type="ECO:0000313" key="4">
    <source>
        <dbReference type="EMBL" id="RIX76527.1"/>
    </source>
</evidence>
<comment type="caution">
    <text evidence="4">The sequence shown here is derived from an EMBL/GenBank/DDBJ whole genome shotgun (WGS) entry which is preliminary data.</text>
</comment>
<feature type="region of interest" description="Disordered" evidence="2">
    <location>
        <begin position="437"/>
        <end position="459"/>
    </location>
</feature>
<dbReference type="GO" id="GO:0008720">
    <property type="term" value="F:D-lactate dehydrogenase (NAD+) activity"/>
    <property type="evidence" value="ECO:0007669"/>
    <property type="project" value="TreeGrafter"/>
</dbReference>
<dbReference type="AlphaFoldDB" id="A0A9X8D1U2"/>
<dbReference type="InterPro" id="IPR016166">
    <property type="entry name" value="FAD-bd_PCMH"/>
</dbReference>
<dbReference type="GO" id="GO:0004458">
    <property type="term" value="F:D-lactate dehydrogenase (cytochrome) activity"/>
    <property type="evidence" value="ECO:0007669"/>
    <property type="project" value="TreeGrafter"/>
</dbReference>